<keyword evidence="1" id="KW-0677">Repeat</keyword>
<name>A0ABR1P8U1_DIAER</name>
<dbReference type="SUPFAM" id="SSF52540">
    <property type="entry name" value="P-loop containing nucleoside triphosphate hydrolases"/>
    <property type="match status" value="1"/>
</dbReference>
<evidence type="ECO:0000256" key="2">
    <source>
        <dbReference type="SAM" id="MobiDB-lite"/>
    </source>
</evidence>
<accession>A0ABR1P8U1</accession>
<protein>
    <recommendedName>
        <fullName evidence="3">Nephrocystin 3-like N-terminal domain-containing protein</fullName>
    </recommendedName>
</protein>
<comment type="caution">
    <text evidence="4">The sequence shown here is derived from an EMBL/GenBank/DDBJ whole genome shotgun (WGS) entry which is preliminary data.</text>
</comment>
<dbReference type="PANTHER" id="PTHR10039">
    <property type="entry name" value="AMELOGENIN"/>
    <property type="match status" value="1"/>
</dbReference>
<dbReference type="Gene3D" id="3.40.50.300">
    <property type="entry name" value="P-loop containing nucleotide triphosphate hydrolases"/>
    <property type="match status" value="1"/>
</dbReference>
<evidence type="ECO:0000313" key="5">
    <source>
        <dbReference type="Proteomes" id="UP001430848"/>
    </source>
</evidence>
<dbReference type="InterPro" id="IPR027417">
    <property type="entry name" value="P-loop_NTPase"/>
</dbReference>
<feature type="domain" description="Nephrocystin 3-like N-terminal" evidence="3">
    <location>
        <begin position="198"/>
        <end position="375"/>
    </location>
</feature>
<proteinExistence type="predicted"/>
<evidence type="ECO:0000259" key="3">
    <source>
        <dbReference type="Pfam" id="PF24883"/>
    </source>
</evidence>
<dbReference type="EMBL" id="JAKNSF020000029">
    <property type="protein sequence ID" value="KAK7729352.1"/>
    <property type="molecule type" value="Genomic_DNA"/>
</dbReference>
<evidence type="ECO:0000313" key="4">
    <source>
        <dbReference type="EMBL" id="KAK7729352.1"/>
    </source>
</evidence>
<gene>
    <name evidence="4" type="ORF">SLS63_006225</name>
</gene>
<reference evidence="4 5" key="1">
    <citation type="submission" date="2024-02" db="EMBL/GenBank/DDBJ databases">
        <title>De novo assembly and annotation of 12 fungi associated with fruit tree decline syndrome in Ontario, Canada.</title>
        <authorList>
            <person name="Sulman M."/>
            <person name="Ellouze W."/>
            <person name="Ilyukhin E."/>
        </authorList>
    </citation>
    <scope>NUCLEOTIDE SEQUENCE [LARGE SCALE GENOMIC DNA]</scope>
    <source>
        <strain evidence="4 5">M169</strain>
    </source>
</reference>
<dbReference type="Pfam" id="PF24883">
    <property type="entry name" value="NPHP3_N"/>
    <property type="match status" value="1"/>
</dbReference>
<dbReference type="InterPro" id="IPR056884">
    <property type="entry name" value="NPHP3-like_N"/>
</dbReference>
<dbReference type="PANTHER" id="PTHR10039:SF5">
    <property type="entry name" value="NACHT DOMAIN-CONTAINING PROTEIN"/>
    <property type="match status" value="1"/>
</dbReference>
<dbReference type="Proteomes" id="UP001430848">
    <property type="component" value="Unassembled WGS sequence"/>
</dbReference>
<organism evidence="4 5">
    <name type="scientific">Diaporthe eres</name>
    <name type="common">Phomopsis oblonga</name>
    <dbReference type="NCBI Taxonomy" id="83184"/>
    <lineage>
        <taxon>Eukaryota</taxon>
        <taxon>Fungi</taxon>
        <taxon>Dikarya</taxon>
        <taxon>Ascomycota</taxon>
        <taxon>Pezizomycotina</taxon>
        <taxon>Sordariomycetes</taxon>
        <taxon>Sordariomycetidae</taxon>
        <taxon>Diaporthales</taxon>
        <taxon>Diaporthaceae</taxon>
        <taxon>Diaporthe</taxon>
        <taxon>Diaporthe eres species complex</taxon>
    </lineage>
</organism>
<evidence type="ECO:0000256" key="1">
    <source>
        <dbReference type="ARBA" id="ARBA00022737"/>
    </source>
</evidence>
<feature type="region of interest" description="Disordered" evidence="2">
    <location>
        <begin position="96"/>
        <end position="160"/>
    </location>
</feature>
<keyword evidence="5" id="KW-1185">Reference proteome</keyword>
<sequence>MIMGALLFGTPNDGLDIESLVPMVNDQPNRSLLESLSCKNSQVLRRQRQEFSEVLERTNLQLFCLYETEVSPTATQIQKMTTSYRIQETEFQIPQVIREPQKGNSATGQQSRLTRETRVNNSNKRPTDEMLPFPVGKRPRPASHLSANGHPQAGDDDALRNPVEDDEMINIKQELINRLYFSKIDERLTHLTPAQGTTCRWFLTESKYQSWLNEGQKSEHGGFLWIKGNPGTGKSTLMKYLFEEMKVNSKEDPSRITLSFFFLARGTAEEKTTMGLYRSLLHQLFEIASDLKDSLEWMTIDGAKTIQWNGWSEEALKQTLKYAVPKLGKRSLTMFVDALDECDENKADGMVSFFEDLCEYAAETKVQVQICFSSRYYPTVVIKKGIEVNLEDEIGHTEDIRKYVNSRLRLASRSEHAEALRSEVLEKSSGIFLWVVLVVDILNNDKSISIQKVREHLREIPPKLNDLFQMILIRDGDNLEQLQLCLKWILFASRALEPKELYFAIQLGSDKECSGFWDRADVEPEAMETFVRTSSKGLAEVTRNKASEVQFIHESVRDFLLGKYGNQWSGNSEDITGHGHQVLRDCCLAQLNASISQKVKIPDRLPRASDDSRQELLELRNTITRRFPFLKYYIRNVFHHSNLAQGNGIEQGPFLSGFPLQRWIPIHNALAKNGNERYTDSVSFLYILGKENLANLIHNHSRRKFCFQVEDEHCGAPILAALANNSREARLRFTGSVNSMISMGTN</sequence>
<feature type="compositionally biased region" description="Polar residues" evidence="2">
    <location>
        <begin position="102"/>
        <end position="112"/>
    </location>
</feature>